<dbReference type="Proteomes" id="UP000016932">
    <property type="component" value="Unassembled WGS sequence"/>
</dbReference>
<accession>M3ALF7</accession>
<evidence type="ECO:0000313" key="3">
    <source>
        <dbReference type="Proteomes" id="UP000016932"/>
    </source>
</evidence>
<organism evidence="2 3">
    <name type="scientific">Pseudocercospora fijiensis (strain CIRAD86)</name>
    <name type="common">Black leaf streak disease fungus</name>
    <name type="synonym">Mycosphaerella fijiensis</name>
    <dbReference type="NCBI Taxonomy" id="383855"/>
    <lineage>
        <taxon>Eukaryota</taxon>
        <taxon>Fungi</taxon>
        <taxon>Dikarya</taxon>
        <taxon>Ascomycota</taxon>
        <taxon>Pezizomycotina</taxon>
        <taxon>Dothideomycetes</taxon>
        <taxon>Dothideomycetidae</taxon>
        <taxon>Mycosphaerellales</taxon>
        <taxon>Mycosphaerellaceae</taxon>
        <taxon>Pseudocercospora</taxon>
    </lineage>
</organism>
<reference evidence="2 3" key="1">
    <citation type="journal article" date="2012" name="PLoS Pathog.">
        <title>Diverse lifestyles and strategies of plant pathogenesis encoded in the genomes of eighteen Dothideomycetes fungi.</title>
        <authorList>
            <person name="Ohm R.A."/>
            <person name="Feau N."/>
            <person name="Henrissat B."/>
            <person name="Schoch C.L."/>
            <person name="Horwitz B.A."/>
            <person name="Barry K.W."/>
            <person name="Condon B.J."/>
            <person name="Copeland A.C."/>
            <person name="Dhillon B."/>
            <person name="Glaser F."/>
            <person name="Hesse C.N."/>
            <person name="Kosti I."/>
            <person name="LaButti K."/>
            <person name="Lindquist E.A."/>
            <person name="Lucas S."/>
            <person name="Salamov A.A."/>
            <person name="Bradshaw R.E."/>
            <person name="Ciuffetti L."/>
            <person name="Hamelin R.C."/>
            <person name="Kema G.H.J."/>
            <person name="Lawrence C."/>
            <person name="Scott J.A."/>
            <person name="Spatafora J.W."/>
            <person name="Turgeon B.G."/>
            <person name="de Wit P.J.G.M."/>
            <person name="Zhong S."/>
            <person name="Goodwin S.B."/>
            <person name="Grigoriev I.V."/>
        </authorList>
    </citation>
    <scope>NUCLEOTIDE SEQUENCE [LARGE SCALE GENOMIC DNA]</scope>
    <source>
        <strain evidence="2 3">CIRAD86</strain>
    </source>
</reference>
<protein>
    <submittedName>
        <fullName evidence="2">Uncharacterized protein</fullName>
    </submittedName>
</protein>
<dbReference type="RefSeq" id="XP_007930661.1">
    <property type="nucleotide sequence ID" value="XM_007932470.1"/>
</dbReference>
<keyword evidence="3" id="KW-1185">Reference proteome</keyword>
<evidence type="ECO:0000256" key="1">
    <source>
        <dbReference type="SAM" id="MobiDB-lite"/>
    </source>
</evidence>
<dbReference type="GeneID" id="19336728"/>
<dbReference type="KEGG" id="pfj:MYCFIDRAFT_208916"/>
<feature type="region of interest" description="Disordered" evidence="1">
    <location>
        <begin position="17"/>
        <end position="39"/>
    </location>
</feature>
<proteinExistence type="predicted"/>
<name>M3ALF7_PSEFD</name>
<dbReference type="AlphaFoldDB" id="M3ALF7"/>
<dbReference type="HOGENOM" id="CLU_1563545_0_0_1"/>
<dbReference type="VEuPathDB" id="FungiDB:MYCFIDRAFT_208916"/>
<evidence type="ECO:0000313" key="2">
    <source>
        <dbReference type="EMBL" id="EME78252.1"/>
    </source>
</evidence>
<dbReference type="EMBL" id="KB446563">
    <property type="protein sequence ID" value="EME78252.1"/>
    <property type="molecule type" value="Genomic_DNA"/>
</dbReference>
<gene>
    <name evidence="2" type="ORF">MYCFIDRAFT_208916</name>
</gene>
<sequence>MAQLRALILRKNFPPAYGRSQSYRPRRKRSHQRNFYAPRPTYPITRYKTSYTNLQNATPLPVLQKPTGTYSRFAARKQAPSTTYLFLEEAMQIESTLRTLRAQNLHSNALIQYTRRSKSQIFKKRKIIRNSAAGKCEHGKLCSLKTNMHWAPLQTPPTPTWQHRDLYQDGT</sequence>